<sequence length="388" mass="43422">MNIESRRVGSILAPSFSALANLKKKYIQDHQQEVIDFSIGSSNIPPADAIKDILAQAALEDASYQYTLNPGDELIAAVQKWYQQRYDTELEEKEIAILKGSQEALSHIPMAFLDEDDLLLLPDPHYPIYSIACSINNNPIYEMPLKPENDYLPELDQIPEEVLDQAKMILVSYPNNPTGACAPDSFYEELIDFARKNNLLVVHDNAYSELLFSGKPGRSFLSFEHAKEVGIELNSLSKSYSLGGARFAVMVGNADMIAAYRKLLDMIDFGGFAPVAKAAVYALENEKEFPKTVCQEYKRRRDVLIEEFEKVGWKIEPSQGTMFVWAPVPDSYQDSMEFTIDLLNKAGVLVHPGTNFGSLGKYFVRLALVRSDQEVKLAAKRIAASGLF</sequence>
<dbReference type="RefSeq" id="WP_075820634.1">
    <property type="nucleotide sequence ID" value="NZ_CAJUTZ010000005.1"/>
</dbReference>
<keyword evidence="3" id="KW-0808">Transferase</keyword>
<comment type="cofactor">
    <cofactor evidence="1">
        <name>pyridoxal 5'-phosphate</name>
        <dbReference type="ChEBI" id="CHEBI:597326"/>
    </cofactor>
</comment>
<dbReference type="AlphaFoldDB" id="A0A1U7NEA6"/>
<dbReference type="InterPro" id="IPR015421">
    <property type="entry name" value="PyrdxlP-dep_Trfase_major"/>
</dbReference>
<dbReference type="OrthoDB" id="9802328at2"/>
<evidence type="ECO:0000313" key="6">
    <source>
        <dbReference type="Proteomes" id="UP000186341"/>
    </source>
</evidence>
<evidence type="ECO:0000313" key="5">
    <source>
        <dbReference type="EMBL" id="OLU37826.1"/>
    </source>
</evidence>
<dbReference type="Gene3D" id="3.40.640.10">
    <property type="entry name" value="Type I PLP-dependent aspartate aminotransferase-like (Major domain)"/>
    <property type="match status" value="1"/>
</dbReference>
<dbReference type="GeneID" id="82203448"/>
<dbReference type="InterPro" id="IPR015422">
    <property type="entry name" value="PyrdxlP-dep_Trfase_small"/>
</dbReference>
<proteinExistence type="predicted"/>
<evidence type="ECO:0000256" key="3">
    <source>
        <dbReference type="ARBA" id="ARBA00022679"/>
    </source>
</evidence>
<dbReference type="Gene3D" id="3.90.1150.10">
    <property type="entry name" value="Aspartate Aminotransferase, domain 1"/>
    <property type="match status" value="1"/>
</dbReference>
<comment type="caution">
    <text evidence="5">The sequence shown here is derived from an EMBL/GenBank/DDBJ whole genome shotgun (WGS) entry which is preliminary data.</text>
</comment>
<dbReference type="CDD" id="cd00609">
    <property type="entry name" value="AAT_like"/>
    <property type="match status" value="1"/>
</dbReference>
<dbReference type="SUPFAM" id="SSF53383">
    <property type="entry name" value="PLP-dependent transferases"/>
    <property type="match status" value="1"/>
</dbReference>
<name>A0A1U7NEA6_9FIRM</name>
<organism evidence="5 6">
    <name type="scientific">Ileibacterium valens</name>
    <dbReference type="NCBI Taxonomy" id="1862668"/>
    <lineage>
        <taxon>Bacteria</taxon>
        <taxon>Bacillati</taxon>
        <taxon>Bacillota</taxon>
        <taxon>Erysipelotrichia</taxon>
        <taxon>Erysipelotrichales</taxon>
        <taxon>Erysipelotrichaceae</taxon>
        <taxon>Ileibacterium</taxon>
    </lineage>
</organism>
<dbReference type="PANTHER" id="PTHR42832">
    <property type="entry name" value="AMINO ACID AMINOTRANSFERASE"/>
    <property type="match status" value="1"/>
</dbReference>
<dbReference type="PANTHER" id="PTHR42832:SF3">
    <property type="entry name" value="L-GLUTAMINE--4-(METHYLSULFANYL)-2-OXOBUTANOATE AMINOTRANSFERASE"/>
    <property type="match status" value="1"/>
</dbReference>
<dbReference type="GO" id="GO:0030170">
    <property type="term" value="F:pyridoxal phosphate binding"/>
    <property type="evidence" value="ECO:0007669"/>
    <property type="project" value="InterPro"/>
</dbReference>
<reference evidence="5 6" key="1">
    <citation type="submission" date="2016-11" db="EMBL/GenBank/DDBJ databases">
        <title>Description of two novel members of the family Erysipelotrichaceae: Ileibacterium lipovorans gen. nov., sp. nov. and Dubosiella newyorkensis, gen. nov., sp. nov.</title>
        <authorList>
            <person name="Cox L.M."/>
            <person name="Sohn J."/>
            <person name="Tyrrell K.L."/>
            <person name="Citron D.M."/>
            <person name="Lawson P.A."/>
            <person name="Patel N.B."/>
            <person name="Iizumi T."/>
            <person name="Perez-Perez G.I."/>
            <person name="Goldstein E.J."/>
            <person name="Blaser M.J."/>
        </authorList>
    </citation>
    <scope>NUCLEOTIDE SEQUENCE [LARGE SCALE GENOMIC DNA]</scope>
    <source>
        <strain evidence="5 6">NYU-BL-A3</strain>
    </source>
</reference>
<dbReference type="GO" id="GO:0008483">
    <property type="term" value="F:transaminase activity"/>
    <property type="evidence" value="ECO:0007669"/>
    <property type="project" value="UniProtKB-KW"/>
</dbReference>
<dbReference type="EMBL" id="MPJW01000189">
    <property type="protein sequence ID" value="OLU37826.1"/>
    <property type="molecule type" value="Genomic_DNA"/>
</dbReference>
<dbReference type="InterPro" id="IPR004839">
    <property type="entry name" value="Aminotransferase_I/II_large"/>
</dbReference>
<evidence type="ECO:0000259" key="4">
    <source>
        <dbReference type="Pfam" id="PF00155"/>
    </source>
</evidence>
<evidence type="ECO:0000256" key="1">
    <source>
        <dbReference type="ARBA" id="ARBA00001933"/>
    </source>
</evidence>
<protein>
    <recommendedName>
        <fullName evidence="4">Aminotransferase class I/classII large domain-containing protein</fullName>
    </recommendedName>
</protein>
<gene>
    <name evidence="5" type="ORF">BO222_09785</name>
</gene>
<evidence type="ECO:0000256" key="2">
    <source>
        <dbReference type="ARBA" id="ARBA00022576"/>
    </source>
</evidence>
<keyword evidence="6" id="KW-1185">Reference proteome</keyword>
<dbReference type="InterPro" id="IPR050881">
    <property type="entry name" value="LL-DAP_aminotransferase"/>
</dbReference>
<feature type="domain" description="Aminotransferase class I/classII large" evidence="4">
    <location>
        <begin position="34"/>
        <end position="382"/>
    </location>
</feature>
<dbReference type="InterPro" id="IPR015424">
    <property type="entry name" value="PyrdxlP-dep_Trfase"/>
</dbReference>
<accession>A0A1U7NEA6</accession>
<keyword evidence="2" id="KW-0032">Aminotransferase</keyword>
<dbReference type="Proteomes" id="UP000186341">
    <property type="component" value="Unassembled WGS sequence"/>
</dbReference>
<dbReference type="Pfam" id="PF00155">
    <property type="entry name" value="Aminotran_1_2"/>
    <property type="match status" value="1"/>
</dbReference>